<organism evidence="1">
    <name type="scientific">marine sediment metagenome</name>
    <dbReference type="NCBI Taxonomy" id="412755"/>
    <lineage>
        <taxon>unclassified sequences</taxon>
        <taxon>metagenomes</taxon>
        <taxon>ecological metagenomes</taxon>
    </lineage>
</organism>
<feature type="non-terminal residue" evidence="1">
    <location>
        <position position="1"/>
    </location>
</feature>
<dbReference type="AlphaFoldDB" id="X0SRC2"/>
<accession>X0SRC2</accession>
<protein>
    <submittedName>
        <fullName evidence="1">Uncharacterized protein</fullName>
    </submittedName>
</protein>
<evidence type="ECO:0000313" key="1">
    <source>
        <dbReference type="EMBL" id="GAF83619.1"/>
    </source>
</evidence>
<sequence>ESFDARLWIAGDPDTKNRLIFSGVGDAGIFPPENNFWIGGDDGDWITGMATFYSREGGYRSTPLEQLLVGKNSSIIKVVPTNEVDYYMTTRLSSGVGFASNSAIASAEGMGLLFPDQTGVYIYDGRQVRNISLKVKPIFDGWNLGQLEDCSGVYNPKDRHYYLSYPDTGSTKNNKTIAFNVNFGAPLPQSFVASAYAYQHGISDTVKVVFADTGTSDIYWYGVQADDIDDPVIMTYQTPYMDFGVHPYYDTWTRFGAVVADLDTGWIFFDWYKDYGTLAYSDSFQCGNACRKQRDVVESVIGRNVSLKITTGSTIDNIELDAVFLKYRIQTERR</sequence>
<comment type="caution">
    <text evidence="1">The sequence shown here is derived from an EMBL/GenBank/DDBJ whole genome shotgun (WGS) entry which is preliminary data.</text>
</comment>
<name>X0SRC2_9ZZZZ</name>
<proteinExistence type="predicted"/>
<reference evidence="1" key="1">
    <citation type="journal article" date="2014" name="Front. Microbiol.">
        <title>High frequency of phylogenetically diverse reductive dehalogenase-homologous genes in deep subseafloor sedimentary metagenomes.</title>
        <authorList>
            <person name="Kawai M."/>
            <person name="Futagami T."/>
            <person name="Toyoda A."/>
            <person name="Takaki Y."/>
            <person name="Nishi S."/>
            <person name="Hori S."/>
            <person name="Arai W."/>
            <person name="Tsubouchi T."/>
            <person name="Morono Y."/>
            <person name="Uchiyama I."/>
            <person name="Ito T."/>
            <person name="Fujiyama A."/>
            <person name="Inagaki F."/>
            <person name="Takami H."/>
        </authorList>
    </citation>
    <scope>NUCLEOTIDE SEQUENCE</scope>
    <source>
        <strain evidence="1">Expedition CK06-06</strain>
    </source>
</reference>
<gene>
    <name evidence="1" type="ORF">S01H1_09400</name>
</gene>
<dbReference type="EMBL" id="BARS01004806">
    <property type="protein sequence ID" value="GAF83619.1"/>
    <property type="molecule type" value="Genomic_DNA"/>
</dbReference>